<dbReference type="GO" id="GO:0046872">
    <property type="term" value="F:metal ion binding"/>
    <property type="evidence" value="ECO:0007669"/>
    <property type="project" value="UniProtKB-KW"/>
</dbReference>
<keyword evidence="6 12" id="KW-0274">FAD</keyword>
<dbReference type="GO" id="GO:0051539">
    <property type="term" value="F:4 iron, 4 sulfur cluster binding"/>
    <property type="evidence" value="ECO:0007669"/>
    <property type="project" value="UniProtKB-UniRule"/>
</dbReference>
<evidence type="ECO:0000256" key="8">
    <source>
        <dbReference type="ARBA" id="ARBA00023002"/>
    </source>
</evidence>
<evidence type="ECO:0000256" key="9">
    <source>
        <dbReference type="ARBA" id="ARBA00023004"/>
    </source>
</evidence>
<dbReference type="Gene3D" id="3.30.70.20">
    <property type="match status" value="1"/>
</dbReference>
<evidence type="ECO:0000256" key="11">
    <source>
        <dbReference type="ARBA" id="ARBA00023075"/>
    </source>
</evidence>
<dbReference type="SUPFAM" id="SSF54862">
    <property type="entry name" value="4Fe-4S ferredoxins"/>
    <property type="match status" value="1"/>
</dbReference>
<dbReference type="GO" id="GO:0004174">
    <property type="term" value="F:electron-transferring-flavoprotein dehydrogenase activity"/>
    <property type="evidence" value="ECO:0007669"/>
    <property type="project" value="UniProtKB-UniRule"/>
</dbReference>
<keyword evidence="4 12" id="KW-0285">Flavoprotein</keyword>
<keyword evidence="10 12" id="KW-0411">Iron-sulfur</keyword>
<dbReference type="InterPro" id="IPR007859">
    <property type="entry name" value="ETF-QO/FixX_C"/>
</dbReference>
<dbReference type="InterPro" id="IPR040156">
    <property type="entry name" value="ETF-QO"/>
</dbReference>
<dbReference type="Pfam" id="PF05187">
    <property type="entry name" value="Fer4_ETF_QO"/>
    <property type="match status" value="1"/>
</dbReference>
<reference evidence="14 15" key="1">
    <citation type="submission" date="2006-07" db="EMBL/GenBank/DDBJ databases">
        <title>Annotation of the draft genome assembly of Chlorobium ferroxidans DSM 13031.</title>
        <authorList>
            <consortium name="US DOE Joint Genome Institute (JGI-ORNL)"/>
            <person name="Larimer F."/>
            <person name="Land M."/>
            <person name="Hauser L."/>
        </authorList>
    </citation>
    <scope>NUCLEOTIDE SEQUENCE [LARGE SCALE GENOMIC DNA]</scope>
    <source>
        <strain evidence="14 15">DSM 13031</strain>
    </source>
</reference>
<reference evidence="14 15" key="2">
    <citation type="submission" date="2006-07" db="EMBL/GenBank/DDBJ databases">
        <title>Sequencing of the draft genome and assembly of Chlorobium ferroxidans DSM 13031.</title>
        <authorList>
            <consortium name="US DOE Joint Genome Institute (JGI-PGF)"/>
            <person name="Copeland A."/>
            <person name="Lucas S."/>
            <person name="Lapidus A."/>
            <person name="Barry K."/>
            <person name="Glavina del Rio T."/>
            <person name="Dalin E."/>
            <person name="Tice H."/>
            <person name="Bruce D."/>
            <person name="Pitluck S."/>
            <person name="Richardson P."/>
        </authorList>
    </citation>
    <scope>NUCLEOTIDE SEQUENCE [LARGE SCALE GENOMIC DNA]</scope>
    <source>
        <strain evidence="14 15">DSM 13031</strain>
    </source>
</reference>
<evidence type="ECO:0000256" key="6">
    <source>
        <dbReference type="ARBA" id="ARBA00022827"/>
    </source>
</evidence>
<dbReference type="InterPro" id="IPR017896">
    <property type="entry name" value="4Fe4S_Fe-S-bd"/>
</dbReference>
<dbReference type="EC" id="1.5.5.1" evidence="12"/>
<comment type="catalytic activity">
    <reaction evidence="12">
        <text>a ubiquinone + reduced [electron-transfer flavoprotein] = a ubiquinol + oxidized [electron-transfer flavoprotein] + H(+)</text>
        <dbReference type="Rhea" id="RHEA:24052"/>
        <dbReference type="Rhea" id="RHEA-COMP:9565"/>
        <dbReference type="Rhea" id="RHEA-COMP:9566"/>
        <dbReference type="Rhea" id="RHEA-COMP:10685"/>
        <dbReference type="Rhea" id="RHEA-COMP:10686"/>
        <dbReference type="ChEBI" id="CHEBI:15378"/>
        <dbReference type="ChEBI" id="CHEBI:16389"/>
        <dbReference type="ChEBI" id="CHEBI:17976"/>
        <dbReference type="ChEBI" id="CHEBI:57692"/>
        <dbReference type="ChEBI" id="CHEBI:58307"/>
        <dbReference type="EC" id="1.5.5.1"/>
    </reaction>
</comment>
<keyword evidence="3 12" id="KW-0813">Transport</keyword>
<keyword evidence="11 12" id="KW-0830">Ubiquinone</keyword>
<dbReference type="InterPro" id="IPR049398">
    <property type="entry name" value="ETF-QO/FixC_UQ-bd"/>
</dbReference>
<dbReference type="Proteomes" id="UP000004162">
    <property type="component" value="Unassembled WGS sequence"/>
</dbReference>
<evidence type="ECO:0000256" key="2">
    <source>
        <dbReference type="ARBA" id="ARBA00002819"/>
    </source>
</evidence>
<dbReference type="EMBL" id="AASE01000001">
    <property type="protein sequence ID" value="EAT60108.1"/>
    <property type="molecule type" value="Genomic_DNA"/>
</dbReference>
<evidence type="ECO:0000313" key="14">
    <source>
        <dbReference type="EMBL" id="EAT60108.1"/>
    </source>
</evidence>
<keyword evidence="5 12" id="KW-0479">Metal-binding</keyword>
<evidence type="ECO:0000259" key="13">
    <source>
        <dbReference type="PROSITE" id="PS51379"/>
    </source>
</evidence>
<dbReference type="SUPFAM" id="SSF54373">
    <property type="entry name" value="FAD-linked reductases, C-terminal domain"/>
    <property type="match status" value="1"/>
</dbReference>
<dbReference type="RefSeq" id="WP_006365384.1">
    <property type="nucleotide sequence ID" value="NZ_AASE01000001.1"/>
</dbReference>
<protein>
    <recommendedName>
        <fullName evidence="12">Electron transfer flavoprotein-ubiquinone oxidoreductase</fullName>
        <shortName evidence="12">ETF-QO</shortName>
        <ecNumber evidence="12">1.5.5.1</ecNumber>
    </recommendedName>
</protein>
<evidence type="ECO:0000256" key="1">
    <source>
        <dbReference type="ARBA" id="ARBA00001974"/>
    </source>
</evidence>
<comment type="cofactor">
    <cofactor evidence="1 12">
        <name>FAD</name>
        <dbReference type="ChEBI" id="CHEBI:57692"/>
    </cofactor>
</comment>
<comment type="function">
    <text evidence="2 12">Accepts electrons from ETF and reduces ubiquinone.</text>
</comment>
<evidence type="ECO:0000256" key="5">
    <source>
        <dbReference type="ARBA" id="ARBA00022723"/>
    </source>
</evidence>
<comment type="cofactor">
    <cofactor evidence="12">
        <name>[4Fe-4S] cluster</name>
        <dbReference type="ChEBI" id="CHEBI:49883"/>
    </cofactor>
    <text evidence="12">Binds 1 [4Fe-4S] cluster.</text>
</comment>
<dbReference type="OrthoDB" id="9806565at2"/>
<name>Q0YUB9_9CHLB</name>
<dbReference type="Gene3D" id="3.30.9.90">
    <property type="match status" value="1"/>
</dbReference>
<dbReference type="SUPFAM" id="SSF51905">
    <property type="entry name" value="FAD/NAD(P)-binding domain"/>
    <property type="match status" value="1"/>
</dbReference>
<evidence type="ECO:0000256" key="4">
    <source>
        <dbReference type="ARBA" id="ARBA00022630"/>
    </source>
</evidence>
<dbReference type="Pfam" id="PF21162">
    <property type="entry name" value="ETFQO_UQ-bd"/>
    <property type="match status" value="1"/>
</dbReference>
<keyword evidence="8 12" id="KW-0560">Oxidoreductase</keyword>
<dbReference type="Gene3D" id="3.50.50.60">
    <property type="entry name" value="FAD/NAD(P)-binding domain"/>
    <property type="match status" value="1"/>
</dbReference>
<evidence type="ECO:0000256" key="3">
    <source>
        <dbReference type="ARBA" id="ARBA00022448"/>
    </source>
</evidence>
<sequence length="551" mass="60266">MAEEREALEFDILFVGAGPANLASVIHLQRLLKRQSLECSIAVIDKGRYAGAHLLSGAVLDTRALEEFFPDYREKGCPIETEVTSESIWFLTGKKKFSFPFVPAAFSNEGNQLVSLSRLGTWMAEQAENEGVQLFDNTAASAPFMENGRLAGIITDDKGIDREGNPKANFEPGLLLKAKVIVIGEGSDGSLLRQLAHHFPTEQSAAPQRYSSGVKETWRIPEGRLKAGEVHHIFGYPLSTDTYGGGWIYAFSPTLISIGFVTSISPSSPVCDPHLNMQRFKQHPLLAEILEGGSMIESGARTITSGGADAMPQLCGPGFLVTGESAGLVNMQRQKGVHLAMKSGTVAAETLFDALLHDDFSDARLKSYEERFRNSWAYEELHAARNYRKAFDQGLYAGLLNAGLQLKFPGLSLAAGVAKKRDDKTKGGSKKVQRFMLEKEGFKPDGILTFSKDQTLYRSGTMHEEDQPCHLVIKPEDIAEICLKTCTVEFGNPCQHFCPASVYEFTTEPQPALKLNPSNCLHCKTCEIADPYGIITWTTPEAGGGPGYKLS</sequence>
<evidence type="ECO:0000256" key="12">
    <source>
        <dbReference type="RuleBase" id="RU366068"/>
    </source>
</evidence>
<evidence type="ECO:0000256" key="7">
    <source>
        <dbReference type="ARBA" id="ARBA00022982"/>
    </source>
</evidence>
<gene>
    <name evidence="14" type="ORF">CferDRAFT_2115</name>
</gene>
<feature type="domain" description="4Fe-4S ferredoxin-type" evidence="13">
    <location>
        <begin position="511"/>
        <end position="540"/>
    </location>
</feature>
<dbReference type="PROSITE" id="PS51379">
    <property type="entry name" value="4FE4S_FER_2"/>
    <property type="match status" value="1"/>
</dbReference>
<dbReference type="AlphaFoldDB" id="Q0YUB9"/>
<keyword evidence="9 12" id="KW-0408">Iron</keyword>
<dbReference type="PANTHER" id="PTHR10617">
    <property type="entry name" value="ELECTRON TRANSFER FLAVOPROTEIN-UBIQUINONE OXIDOREDUCTASE"/>
    <property type="match status" value="1"/>
</dbReference>
<keyword evidence="7 12" id="KW-0249">Electron transport</keyword>
<dbReference type="InterPro" id="IPR036188">
    <property type="entry name" value="FAD/NAD-bd_sf"/>
</dbReference>
<keyword evidence="15" id="KW-1185">Reference proteome</keyword>
<accession>Q0YUB9</accession>
<organism evidence="14 15">
    <name type="scientific">Chlorobium ferrooxidans DSM 13031</name>
    <dbReference type="NCBI Taxonomy" id="377431"/>
    <lineage>
        <taxon>Bacteria</taxon>
        <taxon>Pseudomonadati</taxon>
        <taxon>Chlorobiota</taxon>
        <taxon>Chlorobiia</taxon>
        <taxon>Chlorobiales</taxon>
        <taxon>Chlorobiaceae</taxon>
        <taxon>Chlorobium/Pelodictyon group</taxon>
        <taxon>Chlorobium</taxon>
    </lineage>
</organism>
<proteinExistence type="predicted"/>
<evidence type="ECO:0000256" key="10">
    <source>
        <dbReference type="ARBA" id="ARBA00023014"/>
    </source>
</evidence>
<dbReference type="PANTHER" id="PTHR10617:SF107">
    <property type="entry name" value="ELECTRON TRANSFER FLAVOPROTEIN-UBIQUINONE OXIDOREDUCTASE, MITOCHONDRIAL"/>
    <property type="match status" value="1"/>
</dbReference>
<evidence type="ECO:0000313" key="15">
    <source>
        <dbReference type="Proteomes" id="UP000004162"/>
    </source>
</evidence>
<comment type="caution">
    <text evidence="14">The sequence shown here is derived from an EMBL/GenBank/DDBJ whole genome shotgun (WGS) entry which is preliminary data.</text>
</comment>